<dbReference type="EMBL" id="KK103309">
    <property type="protein sequence ID" value="KIY95816.1"/>
    <property type="molecule type" value="Genomic_DNA"/>
</dbReference>
<evidence type="ECO:0000313" key="2">
    <source>
        <dbReference type="Proteomes" id="UP000054498"/>
    </source>
</evidence>
<protein>
    <submittedName>
        <fullName evidence="1">Uncharacterized protein</fullName>
    </submittedName>
</protein>
<reference evidence="1 2" key="1">
    <citation type="journal article" date="2013" name="BMC Genomics">
        <title>Reconstruction of the lipid metabolism for the microalga Monoraphidium neglectum from its genome sequence reveals characteristics suitable for biofuel production.</title>
        <authorList>
            <person name="Bogen C."/>
            <person name="Al-Dilaimi A."/>
            <person name="Albersmeier A."/>
            <person name="Wichmann J."/>
            <person name="Grundmann M."/>
            <person name="Rupp O."/>
            <person name="Lauersen K.J."/>
            <person name="Blifernez-Klassen O."/>
            <person name="Kalinowski J."/>
            <person name="Goesmann A."/>
            <person name="Mussgnug J.H."/>
            <person name="Kruse O."/>
        </authorList>
    </citation>
    <scope>NUCLEOTIDE SEQUENCE [LARGE SCALE GENOMIC DNA]</scope>
    <source>
        <strain evidence="1 2">SAG 48.87</strain>
    </source>
</reference>
<dbReference type="RefSeq" id="XP_013894836.1">
    <property type="nucleotide sequence ID" value="XM_014039382.1"/>
</dbReference>
<dbReference type="Proteomes" id="UP000054498">
    <property type="component" value="Unassembled WGS sequence"/>
</dbReference>
<organism evidence="1 2">
    <name type="scientific">Monoraphidium neglectum</name>
    <dbReference type="NCBI Taxonomy" id="145388"/>
    <lineage>
        <taxon>Eukaryota</taxon>
        <taxon>Viridiplantae</taxon>
        <taxon>Chlorophyta</taxon>
        <taxon>core chlorophytes</taxon>
        <taxon>Chlorophyceae</taxon>
        <taxon>CS clade</taxon>
        <taxon>Sphaeropleales</taxon>
        <taxon>Selenastraceae</taxon>
        <taxon>Monoraphidium</taxon>
    </lineage>
</organism>
<dbReference type="GeneID" id="25729477"/>
<keyword evidence="2" id="KW-1185">Reference proteome</keyword>
<dbReference type="KEGG" id="mng:MNEG_12144"/>
<gene>
    <name evidence="1" type="ORF">MNEG_12144</name>
</gene>
<dbReference type="SUPFAM" id="SSF63829">
    <property type="entry name" value="Calcium-dependent phosphotriesterase"/>
    <property type="match status" value="1"/>
</dbReference>
<name>A0A0D2M392_9CHLO</name>
<accession>A0A0D2M392</accession>
<evidence type="ECO:0000313" key="1">
    <source>
        <dbReference type="EMBL" id="KIY95816.1"/>
    </source>
</evidence>
<dbReference type="AlphaFoldDB" id="A0A0D2M392"/>
<sequence>MRFWQGRAYLLVGTRRTYTTPPTPAYLFVCEDPADLTNCQDATTASALLSEPFGIDFASINGTDFMFVADREADIGTNVGYVLVCRMDPATGLPAAGGCSKELGRDPDGTTMGAPGEYMAQPNDVKFSNGKAYIPCRGNYKAVVVCDVGPAGELLNCATNTAEGTLTEGNSVTFFDGRVYITGTLSGDNRITICQDPVGLTNCSMSHAPSTFGPLVSGFGMYNSVWDVSFSGAHAYMTKLSNPLVVCQNPADLTLCSTVDATDATSLGAIGTSQINSPLRLQVWPY</sequence>
<proteinExistence type="predicted"/>